<feature type="region of interest" description="Disordered" evidence="1">
    <location>
        <begin position="1"/>
        <end position="25"/>
    </location>
</feature>
<feature type="compositionally biased region" description="Polar residues" evidence="1">
    <location>
        <begin position="179"/>
        <end position="191"/>
    </location>
</feature>
<sequence>MDSDARRNVNISPQGSSPSPSPKASKFSVYRNPALAAASTANSIRPSKSVLFFIFVLSIASVFSLVSFMAGEKRLTNALTFGRISQEAAYVTVKAWQGLVALICIGAMMAFSKGISLHRAKFAARPETKETKDQFSLTSRQLELLGIKKKAEQGVSESPKSRPALKPSRSLEPLVPIHQNLTGSAHKSNSAGDKLDSRISSFSTPSKQMGSPSLYLVPSSSPASSNRASSGQDKAVSSPWSGRRSSARDIATEEQLEQLLAEIDEKFTESAGKVGTPPPTVGSFAMASPSTVGGSAGLSGTTRSTPLRAVRMSPGAQKFTTPPKKGEGDFPTPMSLEQAIEGFRHLGVYPQIEYWRDRLRQWCSSVLLKPLLHKIETSHIQVMQTAAKLGVAVTVCQVGSDMSTNGTAPTALPADCTKGWQPSYSLDEDAILHQLRANLVQAIDAAMLKLRTENQQFQQQQQQQQQAALIPVMQECVDAISEHQRLQGLMKGEWVKGLLPRSSIPADYTVQRIRELAEGTCVKNYEYNGRADAREKNKKWSLEPPTDSHLLLYLFCAYLEHPKWMLHLDPSSYTGTQSSRNPLFLGVLPPKERFPEKYIAVVSGVPSTLHPGACVLAVDKQCPPTFALYWDKKVQFTLQGRTALWDSMLLMCHRIKVGYGGVVREKWILLETPKGLLGVGGLCWPLLRRNCSEISSLLIATYSCVK</sequence>
<name>A0A8X7W4V2_BRACI</name>
<organism evidence="3 4">
    <name type="scientific">Brassica carinata</name>
    <name type="common">Ethiopian mustard</name>
    <name type="synonym">Abyssinian cabbage</name>
    <dbReference type="NCBI Taxonomy" id="52824"/>
    <lineage>
        <taxon>Eukaryota</taxon>
        <taxon>Viridiplantae</taxon>
        <taxon>Streptophyta</taxon>
        <taxon>Embryophyta</taxon>
        <taxon>Tracheophyta</taxon>
        <taxon>Spermatophyta</taxon>
        <taxon>Magnoliopsida</taxon>
        <taxon>eudicotyledons</taxon>
        <taxon>Gunneridae</taxon>
        <taxon>Pentapetalae</taxon>
        <taxon>rosids</taxon>
        <taxon>malvids</taxon>
        <taxon>Brassicales</taxon>
        <taxon>Brassicaceae</taxon>
        <taxon>Brassiceae</taxon>
        <taxon>Brassica</taxon>
    </lineage>
</organism>
<protein>
    <submittedName>
        <fullName evidence="3">Uncharacterized protein</fullName>
    </submittedName>
</protein>
<comment type="caution">
    <text evidence="3">The sequence shown here is derived from an EMBL/GenBank/DDBJ whole genome shotgun (WGS) entry which is preliminary data.</text>
</comment>
<keyword evidence="2" id="KW-0812">Transmembrane</keyword>
<feature type="compositionally biased region" description="Low complexity" evidence="1">
    <location>
        <begin position="12"/>
        <end position="25"/>
    </location>
</feature>
<feature type="transmembrane region" description="Helical" evidence="2">
    <location>
        <begin position="50"/>
        <end position="70"/>
    </location>
</feature>
<evidence type="ECO:0000256" key="1">
    <source>
        <dbReference type="SAM" id="MobiDB-lite"/>
    </source>
</evidence>
<gene>
    <name evidence="3" type="ORF">Bca52824_006701</name>
</gene>
<evidence type="ECO:0000313" key="4">
    <source>
        <dbReference type="Proteomes" id="UP000886595"/>
    </source>
</evidence>
<dbReference type="EMBL" id="JAAMPC010000002">
    <property type="protein sequence ID" value="KAG2323973.1"/>
    <property type="molecule type" value="Genomic_DNA"/>
</dbReference>
<accession>A0A8X7W4V2</accession>
<dbReference type="GO" id="GO:0016020">
    <property type="term" value="C:membrane"/>
    <property type="evidence" value="ECO:0007669"/>
    <property type="project" value="TreeGrafter"/>
</dbReference>
<dbReference type="OrthoDB" id="509821at2759"/>
<dbReference type="PANTHER" id="PTHR21780">
    <property type="entry name" value="TRANSMEMBRANE PROTEIN 209"/>
    <property type="match status" value="1"/>
</dbReference>
<dbReference type="Pfam" id="PF09786">
    <property type="entry name" value="CytochromB561_N"/>
    <property type="match status" value="1"/>
</dbReference>
<keyword evidence="4" id="KW-1185">Reference proteome</keyword>
<dbReference type="InterPro" id="IPR019176">
    <property type="entry name" value="Cytochrome_B561-rel"/>
</dbReference>
<feature type="region of interest" description="Disordered" evidence="1">
    <location>
        <begin position="150"/>
        <end position="249"/>
    </location>
</feature>
<evidence type="ECO:0000256" key="2">
    <source>
        <dbReference type="SAM" id="Phobius"/>
    </source>
</evidence>
<reference evidence="3 4" key="1">
    <citation type="submission" date="2020-02" db="EMBL/GenBank/DDBJ databases">
        <authorList>
            <person name="Ma Q."/>
            <person name="Huang Y."/>
            <person name="Song X."/>
            <person name="Pei D."/>
        </authorList>
    </citation>
    <scope>NUCLEOTIDE SEQUENCE [LARGE SCALE GENOMIC DNA]</scope>
    <source>
        <strain evidence="3">Sxm20200214</strain>
        <tissue evidence="3">Leaf</tissue>
    </source>
</reference>
<dbReference type="AlphaFoldDB" id="A0A8X7W4V2"/>
<dbReference type="Proteomes" id="UP000886595">
    <property type="component" value="Unassembled WGS sequence"/>
</dbReference>
<feature type="compositionally biased region" description="Polar residues" evidence="1">
    <location>
        <begin position="198"/>
        <end position="210"/>
    </location>
</feature>
<evidence type="ECO:0000313" key="3">
    <source>
        <dbReference type="EMBL" id="KAG2323973.1"/>
    </source>
</evidence>
<keyword evidence="2" id="KW-1133">Transmembrane helix</keyword>
<proteinExistence type="predicted"/>
<keyword evidence="2" id="KW-0472">Membrane</keyword>
<feature type="compositionally biased region" description="Low complexity" evidence="1">
    <location>
        <begin position="211"/>
        <end position="230"/>
    </location>
</feature>
<dbReference type="PANTHER" id="PTHR21780:SF0">
    <property type="entry name" value="TRANSMEMBRANE PROTEIN 209"/>
    <property type="match status" value="1"/>
</dbReference>